<accession>X0U9X8</accession>
<evidence type="ECO:0000313" key="1">
    <source>
        <dbReference type="EMBL" id="GAG02639.1"/>
    </source>
</evidence>
<name>X0U9X8_9ZZZZ</name>
<organism evidence="1">
    <name type="scientific">marine sediment metagenome</name>
    <dbReference type="NCBI Taxonomy" id="412755"/>
    <lineage>
        <taxon>unclassified sequences</taxon>
        <taxon>metagenomes</taxon>
        <taxon>ecological metagenomes</taxon>
    </lineage>
</organism>
<dbReference type="Pfam" id="PF10061">
    <property type="entry name" value="DUF2299"/>
    <property type="match status" value="1"/>
</dbReference>
<proteinExistence type="predicted"/>
<sequence>IGRLAEDERNNLLWDLRFELVRTNLEFSGISLPLKRVEVIERLFLDALTKDSLLQRASEVRKGVLIVIWMLARRFAQQPPPRQVGFQR</sequence>
<dbReference type="InterPro" id="IPR018747">
    <property type="entry name" value="DUF2299"/>
</dbReference>
<reference evidence="1" key="1">
    <citation type="journal article" date="2014" name="Front. Microbiol.">
        <title>High frequency of phylogenetically diverse reductive dehalogenase-homologous genes in deep subseafloor sedimentary metagenomes.</title>
        <authorList>
            <person name="Kawai M."/>
            <person name="Futagami T."/>
            <person name="Toyoda A."/>
            <person name="Takaki Y."/>
            <person name="Nishi S."/>
            <person name="Hori S."/>
            <person name="Arai W."/>
            <person name="Tsubouchi T."/>
            <person name="Morono Y."/>
            <person name="Uchiyama I."/>
            <person name="Ito T."/>
            <person name="Fujiyama A."/>
            <person name="Inagaki F."/>
            <person name="Takami H."/>
        </authorList>
    </citation>
    <scope>NUCLEOTIDE SEQUENCE</scope>
    <source>
        <strain evidence="1">Expedition CK06-06</strain>
    </source>
</reference>
<protein>
    <submittedName>
        <fullName evidence="1">Uncharacterized protein</fullName>
    </submittedName>
</protein>
<comment type="caution">
    <text evidence="1">The sequence shown here is derived from an EMBL/GenBank/DDBJ whole genome shotgun (WGS) entry which is preliminary data.</text>
</comment>
<feature type="non-terminal residue" evidence="1">
    <location>
        <position position="1"/>
    </location>
</feature>
<dbReference type="AlphaFoldDB" id="X0U9X8"/>
<dbReference type="EMBL" id="BARS01022667">
    <property type="protein sequence ID" value="GAG02639.1"/>
    <property type="molecule type" value="Genomic_DNA"/>
</dbReference>
<gene>
    <name evidence="1" type="ORF">S01H1_36206</name>
</gene>
<dbReference type="Gene3D" id="3.30.1460.10">
    <property type="match status" value="1"/>
</dbReference>